<feature type="domain" description="Calcineurin-like phosphoesterase" evidence="1">
    <location>
        <begin position="28"/>
        <end position="120"/>
    </location>
</feature>
<reference evidence="2 3" key="1">
    <citation type="submission" date="2016-01" db="EMBL/GenBank/DDBJ databases">
        <authorList>
            <person name="Oliw E.H."/>
        </authorList>
    </citation>
    <scope>NUCLEOTIDE SEQUENCE [LARGE SCALE GENOMIC DNA]</scope>
    <source>
        <strain evidence="2">LMG 22029</strain>
    </source>
</reference>
<dbReference type="InterPro" id="IPR024173">
    <property type="entry name" value="Pesterase_MJ0037-like"/>
</dbReference>
<dbReference type="PANTHER" id="PTHR39323:SF1">
    <property type="entry name" value="BLR1149 PROTEIN"/>
    <property type="match status" value="1"/>
</dbReference>
<proteinExistence type="predicted"/>
<dbReference type="PANTHER" id="PTHR39323">
    <property type="entry name" value="BLR1149 PROTEIN"/>
    <property type="match status" value="1"/>
</dbReference>
<gene>
    <name evidence="2" type="ORF">AWB64_03942</name>
</gene>
<protein>
    <submittedName>
        <fullName evidence="2">Calcineurin-like phosphoesterase</fullName>
    </submittedName>
</protein>
<dbReference type="Proteomes" id="UP000054893">
    <property type="component" value="Unassembled WGS sequence"/>
</dbReference>
<dbReference type="InterPro" id="IPR004843">
    <property type="entry name" value="Calcineurin-like_PHP"/>
</dbReference>
<dbReference type="Gene3D" id="3.60.21.10">
    <property type="match status" value="1"/>
</dbReference>
<dbReference type="NCBIfam" id="TIGR04123">
    <property type="entry name" value="P_estr_lig_assc"/>
    <property type="match status" value="1"/>
</dbReference>
<dbReference type="AlphaFoldDB" id="A0A158H211"/>
<evidence type="ECO:0000313" key="2">
    <source>
        <dbReference type="EMBL" id="SAL38071.1"/>
    </source>
</evidence>
<dbReference type="OrthoDB" id="9795838at2"/>
<dbReference type="RefSeq" id="WP_060857033.1">
    <property type="nucleotide sequence ID" value="NZ_FCOC02000012.1"/>
</dbReference>
<evidence type="ECO:0000259" key="1">
    <source>
        <dbReference type="Pfam" id="PF00149"/>
    </source>
</evidence>
<dbReference type="Pfam" id="PF00149">
    <property type="entry name" value="Metallophos"/>
    <property type="match status" value="1"/>
</dbReference>
<dbReference type="SUPFAM" id="SSF56300">
    <property type="entry name" value="Metallo-dependent phosphatases"/>
    <property type="match status" value="1"/>
</dbReference>
<dbReference type="PIRSF" id="PIRSF000887">
    <property type="entry name" value="Pesterase_MJ0037"/>
    <property type="match status" value="1"/>
</dbReference>
<dbReference type="GO" id="GO:0016787">
    <property type="term" value="F:hydrolase activity"/>
    <property type="evidence" value="ECO:0007669"/>
    <property type="project" value="InterPro"/>
</dbReference>
<sequence>MIEALTVDVGGNALVLSAARAAFDPVLKTLFIADAHFGKDAVFRARGIPVPEGSTAETLARLDALIAMHRPVSVIFLGDLLHARESHAAATLGALAEWRLRHAGLRLILVEGNHDRHAGGPPEALEMEVVDEPYRTGPWALCHYPQRVAGAFALAGHEHPVYRVAARRDSVRLPCFRFAADAGVLPAFGAFTGGYEVNENARNERIFVIAGERVMAVRPEPQ</sequence>
<name>A0A158H211_CABSO</name>
<dbReference type="EMBL" id="FCOC02000012">
    <property type="protein sequence ID" value="SAL38071.1"/>
    <property type="molecule type" value="Genomic_DNA"/>
</dbReference>
<accession>A0A158H211</accession>
<dbReference type="InterPro" id="IPR026336">
    <property type="entry name" value="PdeM-like"/>
</dbReference>
<organism evidence="2 3">
    <name type="scientific">Caballeronia sordidicola</name>
    <name type="common">Burkholderia sordidicola</name>
    <dbReference type="NCBI Taxonomy" id="196367"/>
    <lineage>
        <taxon>Bacteria</taxon>
        <taxon>Pseudomonadati</taxon>
        <taxon>Pseudomonadota</taxon>
        <taxon>Betaproteobacteria</taxon>
        <taxon>Burkholderiales</taxon>
        <taxon>Burkholderiaceae</taxon>
        <taxon>Caballeronia</taxon>
    </lineage>
</organism>
<evidence type="ECO:0000313" key="3">
    <source>
        <dbReference type="Proteomes" id="UP000054893"/>
    </source>
</evidence>
<dbReference type="InterPro" id="IPR029052">
    <property type="entry name" value="Metallo-depent_PP-like"/>
</dbReference>